<dbReference type="EMBL" id="CP054616">
    <property type="protein sequence ID" value="QKS49427.1"/>
    <property type="molecule type" value="Genomic_DNA"/>
</dbReference>
<accession>A0A6N1AGA5</accession>
<evidence type="ECO:0000256" key="1">
    <source>
        <dbReference type="SAM" id="MobiDB-lite"/>
    </source>
</evidence>
<evidence type="ECO:0000259" key="2">
    <source>
        <dbReference type="Pfam" id="PF05257"/>
    </source>
</evidence>
<dbReference type="KEGG" id="aoz:HUE56_02730"/>
<dbReference type="NCBIfam" id="TIGR02594">
    <property type="entry name" value="TIGR02594 family protein"/>
    <property type="match status" value="1"/>
</dbReference>
<evidence type="ECO:0000313" key="4">
    <source>
        <dbReference type="Proteomes" id="UP000509702"/>
    </source>
</evidence>
<dbReference type="Gene3D" id="1.10.101.10">
    <property type="entry name" value="PGBD-like superfamily/PGBD"/>
    <property type="match status" value="1"/>
</dbReference>
<evidence type="ECO:0000313" key="3">
    <source>
        <dbReference type="EMBL" id="QKS49427.1"/>
    </source>
</evidence>
<name>A0A6N1AGA5_9PROT</name>
<dbReference type="InterPro" id="IPR036366">
    <property type="entry name" value="PGBDSf"/>
</dbReference>
<dbReference type="InterPro" id="IPR007921">
    <property type="entry name" value="CHAP_dom"/>
</dbReference>
<dbReference type="AlphaFoldDB" id="A0A6N1AGA5"/>
<feature type="domain" description="Peptidase C51" evidence="2">
    <location>
        <begin position="107"/>
        <end position="190"/>
    </location>
</feature>
<dbReference type="RefSeq" id="WP_174757011.1">
    <property type="nucleotide sequence ID" value="NZ_BSOV01000030.1"/>
</dbReference>
<organism evidence="3 4">
    <name type="scientific">Azospirillum oryzae</name>
    <dbReference type="NCBI Taxonomy" id="286727"/>
    <lineage>
        <taxon>Bacteria</taxon>
        <taxon>Pseudomonadati</taxon>
        <taxon>Pseudomonadota</taxon>
        <taxon>Alphaproteobacteria</taxon>
        <taxon>Rhodospirillales</taxon>
        <taxon>Azospirillaceae</taxon>
        <taxon>Azospirillum</taxon>
    </lineage>
</organism>
<feature type="compositionally biased region" description="Polar residues" evidence="1">
    <location>
        <begin position="1"/>
        <end position="14"/>
    </location>
</feature>
<proteinExistence type="predicted"/>
<dbReference type="Proteomes" id="UP000509702">
    <property type="component" value="Plasmid unnamed2"/>
</dbReference>
<dbReference type="InterPro" id="IPR013423">
    <property type="entry name" value="CHP02594"/>
</dbReference>
<keyword evidence="3" id="KW-0614">Plasmid</keyword>
<sequence>MKQLQAKLNGTLRPSPNLKVDGLFGPRTRTALEALQRLQSRALGNNPGTLITAGPSPASQQAYDHGAEAPAWMAIAESELGQHEIAGSRHNPRILVYHATTSLAATSDEVAWCSSFVNWVMRQAGHVGTNSAAAASWMNWGKSTDPRYGAITVIKKNGAGHDARTGSTSGFHVGFFLRSDGTHFELLGGNQSDSVKVSRFSHGGYTIRAYRWP</sequence>
<dbReference type="Pfam" id="PF05257">
    <property type="entry name" value="CHAP"/>
    <property type="match status" value="1"/>
</dbReference>
<keyword evidence="4" id="KW-1185">Reference proteome</keyword>
<feature type="region of interest" description="Disordered" evidence="1">
    <location>
        <begin position="1"/>
        <end position="23"/>
    </location>
</feature>
<protein>
    <submittedName>
        <fullName evidence="3">TIGR02594 family protein</fullName>
    </submittedName>
</protein>
<gene>
    <name evidence="3" type="ORF">HUE56_02730</name>
</gene>
<geneLocation type="plasmid" evidence="3 4">
    <name>unnamed2</name>
</geneLocation>
<reference evidence="3 4" key="1">
    <citation type="submission" date="2020-06" db="EMBL/GenBank/DDBJ databases">
        <title>Complete genome of Azosprillum oryzae KACC14407.</title>
        <authorList>
            <person name="Kim M."/>
            <person name="Park Y.-J."/>
            <person name="Shin J.-H."/>
        </authorList>
    </citation>
    <scope>NUCLEOTIDE SEQUENCE [LARGE SCALE GENOMIC DNA]</scope>
    <source>
        <strain evidence="3 4">KACC 14407</strain>
        <plasmid evidence="3 4">unnamed2</plasmid>
    </source>
</reference>